<dbReference type="AlphaFoldDB" id="A0AA50KBM7"/>
<accession>A0AA50KBM7</accession>
<dbReference type="GO" id="GO:0016829">
    <property type="term" value="F:lyase activity"/>
    <property type="evidence" value="ECO:0007669"/>
    <property type="project" value="UniProtKB-KW"/>
</dbReference>
<dbReference type="Gene3D" id="3.20.20.60">
    <property type="entry name" value="Phosphoenolpyruvate-binding domains"/>
    <property type="match status" value="1"/>
</dbReference>
<dbReference type="InterPro" id="IPR040442">
    <property type="entry name" value="Pyrv_kinase-like_dom_sf"/>
</dbReference>
<organism evidence="2">
    <name type="scientific">Shewanella oncorhynchi</name>
    <dbReference type="NCBI Taxonomy" id="2726434"/>
    <lineage>
        <taxon>Bacteria</taxon>
        <taxon>Pseudomonadati</taxon>
        <taxon>Pseudomonadota</taxon>
        <taxon>Gammaproteobacteria</taxon>
        <taxon>Alteromonadales</taxon>
        <taxon>Shewanellaceae</taxon>
        <taxon>Shewanella</taxon>
    </lineage>
</organism>
<keyword evidence="2" id="KW-0456">Lyase</keyword>
<dbReference type="PANTHER" id="PTHR42905:SF16">
    <property type="entry name" value="CARBOXYPHOSPHONOENOLPYRUVATE PHOSPHONOMUTASE-LIKE PROTEIN (AFU_ORTHOLOGUE AFUA_5G07230)"/>
    <property type="match status" value="1"/>
</dbReference>
<protein>
    <submittedName>
        <fullName evidence="2">Isocitrate lyase/phosphoenolpyruvate mutase family protein</fullName>
    </submittedName>
</protein>
<dbReference type="GeneID" id="301341030"/>
<reference evidence="2" key="1">
    <citation type="submission" date="2023-08" db="EMBL/GenBank/DDBJ databases">
        <title>Complete genome sequence of Shewanella oncorhynchi Z-P2, a siderophore putrebactin-producing bacterium.</title>
        <authorList>
            <person name="Zhang Y."/>
        </authorList>
    </citation>
    <scope>NUCLEOTIDE SEQUENCE</scope>
    <source>
        <strain evidence="2">Z-P2</strain>
    </source>
</reference>
<dbReference type="GO" id="GO:0046872">
    <property type="term" value="F:metal ion binding"/>
    <property type="evidence" value="ECO:0007669"/>
    <property type="project" value="UniProtKB-KW"/>
</dbReference>
<dbReference type="CDD" id="cd00377">
    <property type="entry name" value="ICL_PEPM"/>
    <property type="match status" value="1"/>
</dbReference>
<proteinExistence type="predicted"/>
<dbReference type="Proteomes" id="UP001236800">
    <property type="component" value="Chromosome"/>
</dbReference>
<dbReference type="EMBL" id="CP132914">
    <property type="protein sequence ID" value="WMB72209.1"/>
    <property type="molecule type" value="Genomic_DNA"/>
</dbReference>
<dbReference type="KEGG" id="sog:RA178_17565"/>
<evidence type="ECO:0000256" key="1">
    <source>
        <dbReference type="ARBA" id="ARBA00022723"/>
    </source>
</evidence>
<keyword evidence="1" id="KW-0479">Metal-binding</keyword>
<gene>
    <name evidence="2" type="ORF">RA178_17565</name>
</gene>
<evidence type="ECO:0000313" key="2">
    <source>
        <dbReference type="EMBL" id="WMB72209.1"/>
    </source>
</evidence>
<dbReference type="InterPro" id="IPR015813">
    <property type="entry name" value="Pyrv/PenolPyrv_kinase-like_dom"/>
</dbReference>
<dbReference type="InterPro" id="IPR039556">
    <property type="entry name" value="ICL/PEPM"/>
</dbReference>
<dbReference type="RefSeq" id="WP_306683067.1">
    <property type="nucleotide sequence ID" value="NZ_CP132914.1"/>
</dbReference>
<sequence>MAEQSRILFKALHQQSEPLILTNAWDAASAAIIQASGARAIATSSAALAWSLGYPDGQVLPKAALLDVVNNILRLSRVPVTIDIESGYSQDPDEVAAFVAQLAELGVAGVNIEDGSAGVAEMVAKIKAIHAHPRCQGLFINARTDVYLLGLASGEAAVVMTIDRLTQYQAAGADGGFIPGANQVETAKCLSAAVDMPLNFMLLNEQMDIGELFAAGVQRFSTGPASFLQAYSTLLNPILLNSIKAKPFQRESKDAVIAVDKDSIPKAISLGFEQMNNLFIPS</sequence>
<dbReference type="Pfam" id="PF13714">
    <property type="entry name" value="PEP_mutase"/>
    <property type="match status" value="1"/>
</dbReference>
<dbReference type="PANTHER" id="PTHR42905">
    <property type="entry name" value="PHOSPHOENOLPYRUVATE CARBOXYLASE"/>
    <property type="match status" value="1"/>
</dbReference>
<name>A0AA50KBM7_9GAMM</name>
<dbReference type="SUPFAM" id="SSF51621">
    <property type="entry name" value="Phosphoenolpyruvate/pyruvate domain"/>
    <property type="match status" value="1"/>
</dbReference>